<gene>
    <name evidence="3" type="ORF">SULYE_0458</name>
</gene>
<comment type="caution">
    <text evidence="3">The sequence shown here is derived from an EMBL/GenBank/DDBJ whole genome shotgun (WGS) entry which is preliminary data.</text>
</comment>
<sequence length="249" mass="29721">MKVFDKYYAQYYNLLYKDKDYESESKYIISLIKKFYPEARNILDLGCGTGRHAKLFSDAGFNVLGVDQSKYMLNEAMNKKDDRLDFIEGDIRFLKLDKKFDVVTALFHVLSYQNTNKDVENLFKTAYNHLNKDGLFIFDFWYGPAVITQRPEVRIKELENDNIKFIRVAKPIIDFSRNVVEVNYKIFAVDKNNKTFLEHEEIHPMRFFFDPELELFIENITFKLEGKFSWLKFDKPSENDWSVVWVVRK</sequence>
<dbReference type="EMBL" id="ABZS01000030">
    <property type="protein sequence ID" value="EEP61034.1"/>
    <property type="molecule type" value="Genomic_DNA"/>
</dbReference>
<keyword evidence="3" id="KW-0489">Methyltransferase</keyword>
<dbReference type="GO" id="GO:0032259">
    <property type="term" value="P:methylation"/>
    <property type="evidence" value="ECO:0007669"/>
    <property type="project" value="UniProtKB-KW"/>
</dbReference>
<keyword evidence="4" id="KW-1185">Reference proteome</keyword>
<evidence type="ECO:0000313" key="4">
    <source>
        <dbReference type="Proteomes" id="UP000005540"/>
    </source>
</evidence>
<dbReference type="Gene3D" id="3.40.50.150">
    <property type="entry name" value="Vaccinia Virus protein VP39"/>
    <property type="match status" value="1"/>
</dbReference>
<name>C4FIR8_9AQUI</name>
<dbReference type="Pfam" id="PF13649">
    <property type="entry name" value="Methyltransf_25"/>
    <property type="match status" value="1"/>
</dbReference>
<dbReference type="InterPro" id="IPR041698">
    <property type="entry name" value="Methyltransf_25"/>
</dbReference>
<dbReference type="OrthoDB" id="9804312at2"/>
<evidence type="ECO:0000313" key="3">
    <source>
        <dbReference type="EMBL" id="EEP61034.1"/>
    </source>
</evidence>
<dbReference type="PANTHER" id="PTHR43861">
    <property type="entry name" value="TRANS-ACONITATE 2-METHYLTRANSFERASE-RELATED"/>
    <property type="match status" value="1"/>
</dbReference>
<evidence type="ECO:0000259" key="2">
    <source>
        <dbReference type="Pfam" id="PF13649"/>
    </source>
</evidence>
<feature type="domain" description="Methyltransferase" evidence="2">
    <location>
        <begin position="42"/>
        <end position="134"/>
    </location>
</feature>
<protein>
    <submittedName>
        <fullName evidence="3">SAM-dependent methyltransferase</fullName>
    </submittedName>
</protein>
<organism evidence="3 4">
    <name type="scientific">Sulfurihydrogenibium yellowstonense SS-5</name>
    <dbReference type="NCBI Taxonomy" id="432331"/>
    <lineage>
        <taxon>Bacteria</taxon>
        <taxon>Pseudomonadati</taxon>
        <taxon>Aquificota</taxon>
        <taxon>Aquificia</taxon>
        <taxon>Aquificales</taxon>
        <taxon>Hydrogenothermaceae</taxon>
        <taxon>Sulfurihydrogenibium</taxon>
    </lineage>
</organism>
<accession>C4FIR8</accession>
<reference evidence="3 4" key="1">
    <citation type="submission" date="2009-04" db="EMBL/GenBank/DDBJ databases">
        <authorList>
            <person name="Reysenbach A.-L."/>
            <person name="Heidelberg J.F."/>
            <person name="Nelson W.C."/>
        </authorList>
    </citation>
    <scope>NUCLEOTIDE SEQUENCE [LARGE SCALE GENOMIC DNA]</scope>
    <source>
        <strain evidence="3 4">SS-5</strain>
    </source>
</reference>
<dbReference type="AlphaFoldDB" id="C4FIR8"/>
<dbReference type="Proteomes" id="UP000005540">
    <property type="component" value="Unassembled WGS sequence"/>
</dbReference>
<dbReference type="Gene3D" id="2.20.130.10">
    <property type="entry name" value="CAC2371-like domains"/>
    <property type="match status" value="1"/>
</dbReference>
<dbReference type="CDD" id="cd02440">
    <property type="entry name" value="AdoMet_MTases"/>
    <property type="match status" value="1"/>
</dbReference>
<keyword evidence="1 3" id="KW-0808">Transferase</keyword>
<dbReference type="SUPFAM" id="SSF53335">
    <property type="entry name" value="S-adenosyl-L-methionine-dependent methyltransferases"/>
    <property type="match status" value="1"/>
</dbReference>
<proteinExistence type="predicted"/>
<dbReference type="GO" id="GO:0008168">
    <property type="term" value="F:methyltransferase activity"/>
    <property type="evidence" value="ECO:0007669"/>
    <property type="project" value="UniProtKB-KW"/>
</dbReference>
<dbReference type="RefSeq" id="WP_007546031.1">
    <property type="nucleotide sequence ID" value="NZ_ABZS01000030.1"/>
</dbReference>
<dbReference type="InterPro" id="IPR029063">
    <property type="entry name" value="SAM-dependent_MTases_sf"/>
</dbReference>
<evidence type="ECO:0000256" key="1">
    <source>
        <dbReference type="ARBA" id="ARBA00022679"/>
    </source>
</evidence>